<protein>
    <submittedName>
        <fullName evidence="5">Lsr2 family protein</fullName>
    </submittedName>
</protein>
<feature type="domain" description="Lsr2 DNA-binding" evidence="4">
    <location>
        <begin position="71"/>
        <end position="104"/>
    </location>
</feature>
<dbReference type="InterPro" id="IPR055370">
    <property type="entry name" value="Lsr2_DNA-bd"/>
</dbReference>
<reference evidence="5" key="1">
    <citation type="submission" date="2022-07" db="EMBL/GenBank/DDBJ databases">
        <authorList>
            <person name="Wu T."/>
        </authorList>
    </citation>
    <scope>NUCLEOTIDE SEQUENCE</scope>
    <source>
        <strain evidence="5">SD-1</strain>
    </source>
</reference>
<dbReference type="RefSeq" id="WP_043427369.1">
    <property type="nucleotide sequence ID" value="NZ_CP043010.1"/>
</dbReference>
<dbReference type="EMBL" id="CP101185">
    <property type="protein sequence ID" value="UYV96038.1"/>
    <property type="molecule type" value="Genomic_DNA"/>
</dbReference>
<dbReference type="Pfam" id="PF11774">
    <property type="entry name" value="Lsr2"/>
    <property type="match status" value="1"/>
</dbReference>
<sequence length="111" mass="12783">MAIRNIVESDISGKPDAATVTFGLGDTWFEIDLTDEERKELEKNLKQYISKGRKATKKGEKKRLVPETTPEEREEIRKWARENGHEVPEFGRIPKAVMKAYDEAHGIERTL</sequence>
<feature type="coiled-coil region" evidence="2">
    <location>
        <begin position="31"/>
        <end position="58"/>
    </location>
</feature>
<accession>A0AAX3EDP8</accession>
<keyword evidence="1" id="KW-0238">DNA-binding</keyword>
<dbReference type="AlphaFoldDB" id="A0AAX3EDP8"/>
<feature type="domain" description="Lsr2 dimerization" evidence="3">
    <location>
        <begin position="1"/>
        <end position="55"/>
    </location>
</feature>
<dbReference type="InterPro" id="IPR024412">
    <property type="entry name" value="Lsr2_dim_dom"/>
</dbReference>
<evidence type="ECO:0000256" key="1">
    <source>
        <dbReference type="ARBA" id="ARBA00023125"/>
    </source>
</evidence>
<dbReference type="GO" id="GO:0003677">
    <property type="term" value="F:DNA binding"/>
    <property type="evidence" value="ECO:0007669"/>
    <property type="project" value="UniProtKB-KW"/>
</dbReference>
<dbReference type="InterPro" id="IPR036625">
    <property type="entry name" value="E3-bd_dom_sf"/>
</dbReference>
<evidence type="ECO:0000256" key="2">
    <source>
        <dbReference type="SAM" id="Coils"/>
    </source>
</evidence>
<dbReference type="GO" id="GO:0016746">
    <property type="term" value="F:acyltransferase activity"/>
    <property type="evidence" value="ECO:0007669"/>
    <property type="project" value="InterPro"/>
</dbReference>
<dbReference type="Proteomes" id="UP001163293">
    <property type="component" value="Chromosome"/>
</dbReference>
<keyword evidence="6" id="KW-1185">Reference proteome</keyword>
<dbReference type="InterPro" id="IPR042261">
    <property type="entry name" value="Lsr2-like_dimerization"/>
</dbReference>
<evidence type="ECO:0000313" key="6">
    <source>
        <dbReference type="Proteomes" id="UP001163293"/>
    </source>
</evidence>
<evidence type="ECO:0000313" key="5">
    <source>
        <dbReference type="EMBL" id="UYV96038.1"/>
    </source>
</evidence>
<evidence type="ECO:0000259" key="3">
    <source>
        <dbReference type="Pfam" id="PF11774"/>
    </source>
</evidence>
<dbReference type="Gene3D" id="4.10.320.10">
    <property type="entry name" value="E3-binding domain"/>
    <property type="match status" value="1"/>
</dbReference>
<dbReference type="Pfam" id="PF23359">
    <property type="entry name" value="Lsr2_DNA-bd"/>
    <property type="match status" value="1"/>
</dbReference>
<organism evidence="5 6">
    <name type="scientific">Paenarthrobacter ureafaciens</name>
    <dbReference type="NCBI Taxonomy" id="37931"/>
    <lineage>
        <taxon>Bacteria</taxon>
        <taxon>Bacillati</taxon>
        <taxon>Actinomycetota</taxon>
        <taxon>Actinomycetes</taxon>
        <taxon>Micrococcales</taxon>
        <taxon>Micrococcaceae</taxon>
        <taxon>Paenarthrobacter</taxon>
    </lineage>
</organism>
<keyword evidence="2" id="KW-0175">Coiled coil</keyword>
<evidence type="ECO:0000259" key="4">
    <source>
        <dbReference type="Pfam" id="PF23359"/>
    </source>
</evidence>
<gene>
    <name evidence="5" type="ORF">NL394_13200</name>
</gene>
<name>A0AAX3EDP8_PAEUR</name>
<dbReference type="Gene3D" id="3.30.60.230">
    <property type="entry name" value="Lsr2, dimerization domain"/>
    <property type="match status" value="1"/>
</dbReference>
<proteinExistence type="predicted"/>